<accession>A0AAN8IEN0</accession>
<evidence type="ECO:0000313" key="2">
    <source>
        <dbReference type="Proteomes" id="UP001331761"/>
    </source>
</evidence>
<dbReference type="EMBL" id="WIXE01023586">
    <property type="protein sequence ID" value="KAK5966347.1"/>
    <property type="molecule type" value="Genomic_DNA"/>
</dbReference>
<sequence>MMYRSYLRADELTVLDYKEAKLFYLQYMPQSLLNRETDLSLQYITDWLSIAYIMRNELERRRSGILSFGRGKPVTASDLSVTPLYATHRKSFAKEQLRNVKIWPQMVAESAPDIIKSIKHRLLFVENVIRFGGMTKIVKDFIKENKEWINERLKLENVHKQVVLGKNQIEQLSRLRPFESVYHLTSELHEIPPSVGHSVFFCRALKDLTLVVEKEEIVRK</sequence>
<name>A0AAN8IEN0_TRICO</name>
<dbReference type="Proteomes" id="UP001331761">
    <property type="component" value="Unassembled WGS sequence"/>
</dbReference>
<protein>
    <submittedName>
        <fullName evidence="1">Uncharacterized protein</fullName>
    </submittedName>
</protein>
<keyword evidence="2" id="KW-1185">Reference proteome</keyword>
<dbReference type="AlphaFoldDB" id="A0AAN8IEN0"/>
<proteinExistence type="predicted"/>
<reference evidence="1 2" key="1">
    <citation type="submission" date="2019-10" db="EMBL/GenBank/DDBJ databases">
        <title>Assembly and Annotation for the nematode Trichostrongylus colubriformis.</title>
        <authorList>
            <person name="Martin J."/>
        </authorList>
    </citation>
    <scope>NUCLEOTIDE SEQUENCE [LARGE SCALE GENOMIC DNA]</scope>
    <source>
        <strain evidence="1">G859</strain>
        <tissue evidence="1">Whole worm</tissue>
    </source>
</reference>
<comment type="caution">
    <text evidence="1">The sequence shown here is derived from an EMBL/GenBank/DDBJ whole genome shotgun (WGS) entry which is preliminary data.</text>
</comment>
<organism evidence="1 2">
    <name type="scientific">Trichostrongylus colubriformis</name>
    <name type="common">Black scour worm</name>
    <dbReference type="NCBI Taxonomy" id="6319"/>
    <lineage>
        <taxon>Eukaryota</taxon>
        <taxon>Metazoa</taxon>
        <taxon>Ecdysozoa</taxon>
        <taxon>Nematoda</taxon>
        <taxon>Chromadorea</taxon>
        <taxon>Rhabditida</taxon>
        <taxon>Rhabditina</taxon>
        <taxon>Rhabditomorpha</taxon>
        <taxon>Strongyloidea</taxon>
        <taxon>Trichostrongylidae</taxon>
        <taxon>Trichostrongylus</taxon>
    </lineage>
</organism>
<gene>
    <name evidence="1" type="ORF">GCK32_016535</name>
</gene>
<feature type="non-terminal residue" evidence="1">
    <location>
        <position position="220"/>
    </location>
</feature>
<evidence type="ECO:0000313" key="1">
    <source>
        <dbReference type="EMBL" id="KAK5966347.1"/>
    </source>
</evidence>